<dbReference type="Proteomes" id="UP000826271">
    <property type="component" value="Unassembled WGS sequence"/>
</dbReference>
<dbReference type="EMBL" id="WHWC01000050">
    <property type="protein sequence ID" value="KAG8363112.1"/>
    <property type="molecule type" value="Genomic_DNA"/>
</dbReference>
<evidence type="ECO:0000313" key="2">
    <source>
        <dbReference type="Proteomes" id="UP000826271"/>
    </source>
</evidence>
<accession>A0AAV6W4B2</accession>
<keyword evidence="2" id="KW-1185">Reference proteome</keyword>
<sequence>MTLVKGLDDSSQKVLTQTMLNQEETFRNQMCSTMNHCPQQCRGTLKLHLRPFDVKVPANHLYINDAQDFSGGSYGRTPSQVSTKMKFDVHEHKVSSMEGLKLSPSVDPDS</sequence>
<gene>
    <name evidence="1" type="ORF">BUALT_BualtUnG0003200</name>
</gene>
<name>A0AAV6W4B2_9LAMI</name>
<protein>
    <submittedName>
        <fullName evidence="1">Uncharacterized protein</fullName>
    </submittedName>
</protein>
<dbReference type="AlphaFoldDB" id="A0AAV6W4B2"/>
<organism evidence="1 2">
    <name type="scientific">Buddleja alternifolia</name>
    <dbReference type="NCBI Taxonomy" id="168488"/>
    <lineage>
        <taxon>Eukaryota</taxon>
        <taxon>Viridiplantae</taxon>
        <taxon>Streptophyta</taxon>
        <taxon>Embryophyta</taxon>
        <taxon>Tracheophyta</taxon>
        <taxon>Spermatophyta</taxon>
        <taxon>Magnoliopsida</taxon>
        <taxon>eudicotyledons</taxon>
        <taxon>Gunneridae</taxon>
        <taxon>Pentapetalae</taxon>
        <taxon>asterids</taxon>
        <taxon>lamiids</taxon>
        <taxon>Lamiales</taxon>
        <taxon>Scrophulariaceae</taxon>
        <taxon>Buddlejeae</taxon>
        <taxon>Buddleja</taxon>
    </lineage>
</organism>
<reference evidence="1" key="1">
    <citation type="submission" date="2019-10" db="EMBL/GenBank/DDBJ databases">
        <authorList>
            <person name="Zhang R."/>
            <person name="Pan Y."/>
            <person name="Wang J."/>
            <person name="Ma R."/>
            <person name="Yu S."/>
        </authorList>
    </citation>
    <scope>NUCLEOTIDE SEQUENCE</scope>
    <source>
        <strain evidence="1">LA-IB0</strain>
        <tissue evidence="1">Leaf</tissue>
    </source>
</reference>
<evidence type="ECO:0000313" key="1">
    <source>
        <dbReference type="EMBL" id="KAG8363112.1"/>
    </source>
</evidence>
<comment type="caution">
    <text evidence="1">The sequence shown here is derived from an EMBL/GenBank/DDBJ whole genome shotgun (WGS) entry which is preliminary data.</text>
</comment>
<proteinExistence type="predicted"/>